<dbReference type="InterPro" id="IPR021643">
    <property type="entry name" value="Mediator_Med13_N"/>
</dbReference>
<feature type="domain" description="Mediator complex subunit Med13 C-terminal" evidence="13">
    <location>
        <begin position="1257"/>
        <end position="1616"/>
    </location>
</feature>
<dbReference type="PANTHER" id="PTHR48249">
    <property type="entry name" value="MEDIATOR OF RNA POLYMERASE II TRANSCRIPTION SUBUNIT 13"/>
    <property type="match status" value="1"/>
</dbReference>
<keyword evidence="4 11" id="KW-0678">Repressor</keyword>
<feature type="domain" description="Mediator complex subunit Med13 N-terminal" evidence="14">
    <location>
        <begin position="1"/>
        <end position="364"/>
    </location>
</feature>
<evidence type="ECO:0000256" key="8">
    <source>
        <dbReference type="ARBA" id="ARBA00023242"/>
    </source>
</evidence>
<dbReference type="EMBL" id="ML977319">
    <property type="protein sequence ID" value="KAF2117159.1"/>
    <property type="molecule type" value="Genomic_DNA"/>
</dbReference>
<keyword evidence="7 11" id="KW-0804">Transcription</keyword>
<organism evidence="16 17">
    <name type="scientific">Lophiotrema nucula</name>
    <dbReference type="NCBI Taxonomy" id="690887"/>
    <lineage>
        <taxon>Eukaryota</taxon>
        <taxon>Fungi</taxon>
        <taxon>Dikarya</taxon>
        <taxon>Ascomycota</taxon>
        <taxon>Pezizomycotina</taxon>
        <taxon>Dothideomycetes</taxon>
        <taxon>Pleosporomycetidae</taxon>
        <taxon>Pleosporales</taxon>
        <taxon>Lophiotremataceae</taxon>
        <taxon>Lophiotrema</taxon>
    </lineage>
</organism>
<feature type="region of interest" description="Disordered" evidence="12">
    <location>
        <begin position="1531"/>
        <end position="1574"/>
    </location>
</feature>
<name>A0A6A5ZCA0_9PLEO</name>
<comment type="function">
    <text evidence="9 11">Component of the SRB8-11 complex. The SRB8-11 complex is a regulatory module of the Mediator complex which is itself involved in regulation of basal and activated RNA polymerase II-dependent transcription. The SRB8-11 complex may be involved in the transcriptional repression of a subset of genes regulated by Mediator. It may inhibit the association of the Mediator complex with RNA polymerase II to form the holoenzyme complex.</text>
</comment>
<evidence type="ECO:0000256" key="2">
    <source>
        <dbReference type="ARBA" id="ARBA00009354"/>
    </source>
</evidence>
<evidence type="ECO:0000256" key="6">
    <source>
        <dbReference type="ARBA" id="ARBA00023159"/>
    </source>
</evidence>
<evidence type="ECO:0000256" key="5">
    <source>
        <dbReference type="ARBA" id="ARBA00023015"/>
    </source>
</evidence>
<feature type="compositionally biased region" description="Polar residues" evidence="12">
    <location>
        <begin position="1561"/>
        <end position="1574"/>
    </location>
</feature>
<feature type="region of interest" description="Disordered" evidence="12">
    <location>
        <begin position="109"/>
        <end position="154"/>
    </location>
</feature>
<feature type="region of interest" description="Disordered" evidence="12">
    <location>
        <begin position="507"/>
        <end position="528"/>
    </location>
</feature>
<comment type="subcellular location">
    <subcellularLocation>
        <location evidence="1 11">Nucleus</location>
    </subcellularLocation>
</comment>
<keyword evidence="6 11" id="KW-0010">Activator</keyword>
<feature type="region of interest" description="Disordered" evidence="12">
    <location>
        <begin position="1395"/>
        <end position="1451"/>
    </location>
</feature>
<feature type="compositionally biased region" description="Polar residues" evidence="12">
    <location>
        <begin position="117"/>
        <end position="136"/>
    </location>
</feature>
<evidence type="ECO:0000256" key="10">
    <source>
        <dbReference type="ARBA" id="ARBA00032008"/>
    </source>
</evidence>
<sequence length="1633" mass="177000">MDFLKTCQTNAQAIGDFDAVAFRAFSVKRNTTKPSTSLAERSPAEDLRAVEGELRQEQHLVVQDGTRPWIWFFRATAADKASQKPLDLPVRDGYYFDVEQSGVIKASELARPPMRSVNPNAPSAATVNSPSTSGPRGSQGMGARPGQLPEQQPSHDTQAIYELFTSSVIALISYHVVRDHKAVALNFRTFLSKPATQQDDESDASILSELPYRLTNLNVYWASSGTLVVSLFSILRPEICCLAEAESDGKQSSLVDSCVRVAPNGILAKIVSFDEFPDPVDDFNQKAQRKRLKPSLGDQSVEKWKGSVKRWLSWKGYTIPDAEAKTAWVRLRVAQPAKPALPSPTFMNAPREVLWPRALCFFHDALSSSGHGLDGFRRFDPTQQHGALDWFETAVSGGFRDPIDVAQQWFLGKPGRDKALESRRRAKKAEEEAARPKEEVQSLYASSPLNSRTGMYGELQAVSGVYPTPPDGVAPGTAVTSSDHPSVPATATNTILHSGGVNPSINLSAPRESAATERPSLPATSPEFTFDQFNTSAANDDLFEDTDEDHFGGNGVTDADFNFFDEPDGDDEEMRDAPAVQESRIPIAQKGKTAVIEPAAPKPLIKEEASDPLAALEDALASASNAAFEQDKVTEAAKVVDHSPAPVRRETTRESNIKQPDSPSPQPVVQAPPEKDPTPPLSPHLIKQKLLSSSKERLDNGRHRDSIFDPVSFNRRMTLSDAKYADGRFSFSKDDATAGAQQKAEKIEEQPKRITSLRDLPLLTKLRYAIGVASAKGIPALQPVDDPDEDFSDSSSVVSIVSETDYEDVMSAGPGPPSAGLTHPGKRKLPTDGGNATPRSTTSFAESMVTESLGVTGLQVDDSALTMFEPNSWDWSLLNVPAPAEVVSPIPRNYVPSFSPLASSLPGTPTSQPDVAIDVADEKPLSEKDSIAVAQIVTDQIVTATLDLLKEHNWSSSTVHGQAVLETGYKSLIKNIFPNAMDCSVQTLVSLPDVFPDFPPQMKGQQRPPPRRPNEGAPLPGYHINQINPPHIRIRRAESLWDLLPPALAFWEPLGLAPCSAPKNVVAFSIHPYSDSIRPCLESFLLNLQIAYESCKLGNHTRVETVPEFEGGLIPWRVGQQASTRGAFKTLRDACIQSGKLLAGKHASMREKDDAQKIDAFVIYMIDPFETTSSIWELCSAFWAMFQAYGQTHPGRGEHFPKPDLVLQIVPVGYIASFDVPVVLDASTYVNLAREVYDRSPPSVPSEDKTPLSIFSAPSFQLEEAIPKAIPFKLNAEPPQDLLRENSYMHLAYALSIDGTWITAAWTDSCGKSQTVVSYNLGNRAFGEIAKEIWQTTIEILMARKVTWRVCVARVGVMEREELETWIFLASCPTQLNLFITLLTVDTHPALKFTPAASAKDGSNTNASTAHLSANTPGSTPQAGVSPDNIGLTPAATPSETAPDPSTDPEARLIDVTDESWGVILSHRLHNTNSTVEFRPSLISGLLVKRGQTSSIIAPSPLTPDPEQGPIIVGVNILWVAAVGSTRATSSPFPVAGDGVSPGAATPSPSPGPSPTPGLERSSSSLMWTPTTQSRTTAENLLKEVLGHYRALGTLAKLKGMRGTREGAVPWHVAAAERGVEGLGKCLPKNLAS</sequence>
<dbReference type="GO" id="GO:0003713">
    <property type="term" value="F:transcription coactivator activity"/>
    <property type="evidence" value="ECO:0007669"/>
    <property type="project" value="TreeGrafter"/>
</dbReference>
<accession>A0A6A5ZCA0</accession>
<evidence type="ECO:0000313" key="16">
    <source>
        <dbReference type="EMBL" id="KAF2117159.1"/>
    </source>
</evidence>
<evidence type="ECO:0000259" key="15">
    <source>
        <dbReference type="Pfam" id="PF18296"/>
    </source>
</evidence>
<reference evidence="16" key="1">
    <citation type="journal article" date="2020" name="Stud. Mycol.">
        <title>101 Dothideomycetes genomes: a test case for predicting lifestyles and emergence of pathogens.</title>
        <authorList>
            <person name="Haridas S."/>
            <person name="Albert R."/>
            <person name="Binder M."/>
            <person name="Bloem J."/>
            <person name="Labutti K."/>
            <person name="Salamov A."/>
            <person name="Andreopoulos B."/>
            <person name="Baker S."/>
            <person name="Barry K."/>
            <person name="Bills G."/>
            <person name="Bluhm B."/>
            <person name="Cannon C."/>
            <person name="Castanera R."/>
            <person name="Culley D."/>
            <person name="Daum C."/>
            <person name="Ezra D."/>
            <person name="Gonzalez J."/>
            <person name="Henrissat B."/>
            <person name="Kuo A."/>
            <person name="Liang C."/>
            <person name="Lipzen A."/>
            <person name="Lutzoni F."/>
            <person name="Magnuson J."/>
            <person name="Mondo S."/>
            <person name="Nolan M."/>
            <person name="Ohm R."/>
            <person name="Pangilinan J."/>
            <person name="Park H.-J."/>
            <person name="Ramirez L."/>
            <person name="Alfaro M."/>
            <person name="Sun H."/>
            <person name="Tritt A."/>
            <person name="Yoshinaga Y."/>
            <person name="Zwiers L.-H."/>
            <person name="Turgeon B."/>
            <person name="Goodwin S."/>
            <person name="Spatafora J."/>
            <person name="Crous P."/>
            <person name="Grigoriev I."/>
        </authorList>
    </citation>
    <scope>NUCLEOTIDE SEQUENCE</scope>
    <source>
        <strain evidence="16">CBS 627.86</strain>
    </source>
</reference>
<evidence type="ECO:0000256" key="9">
    <source>
        <dbReference type="ARBA" id="ARBA00025661"/>
    </source>
</evidence>
<feature type="region of interest" description="Disordered" evidence="12">
    <location>
        <begin position="417"/>
        <end position="446"/>
    </location>
</feature>
<feature type="region of interest" description="Disordered" evidence="12">
    <location>
        <begin position="999"/>
        <end position="1018"/>
    </location>
</feature>
<feature type="compositionally biased region" description="Basic and acidic residues" evidence="12">
    <location>
        <begin position="417"/>
        <end position="440"/>
    </location>
</feature>
<evidence type="ECO:0000256" key="7">
    <source>
        <dbReference type="ARBA" id="ARBA00023163"/>
    </source>
</evidence>
<dbReference type="PANTHER" id="PTHR48249:SF3">
    <property type="entry name" value="MEDIATOR OF RNA POLYMERASE II TRANSCRIPTION SUBUNIT 13"/>
    <property type="match status" value="1"/>
</dbReference>
<dbReference type="Pfam" id="PF18296">
    <property type="entry name" value="MID_MedPIWI"/>
    <property type="match status" value="1"/>
</dbReference>
<proteinExistence type="inferred from homology"/>
<evidence type="ECO:0000313" key="17">
    <source>
        <dbReference type="Proteomes" id="UP000799770"/>
    </source>
</evidence>
<dbReference type="GO" id="GO:0045944">
    <property type="term" value="P:positive regulation of transcription by RNA polymerase II"/>
    <property type="evidence" value="ECO:0007669"/>
    <property type="project" value="TreeGrafter"/>
</dbReference>
<keyword evidence="8 11" id="KW-0539">Nucleus</keyword>
<dbReference type="InterPro" id="IPR041285">
    <property type="entry name" value="MID_MedPIWI"/>
</dbReference>
<protein>
    <recommendedName>
        <fullName evidence="3 11">Mediator of RNA polymerase II transcription subunit 13</fullName>
    </recommendedName>
    <alternativeName>
        <fullName evidence="10 11">Mediator complex subunit 13</fullName>
    </alternativeName>
</protein>
<dbReference type="Pfam" id="PF06333">
    <property type="entry name" value="Med13_C"/>
    <property type="match status" value="1"/>
</dbReference>
<evidence type="ECO:0000256" key="1">
    <source>
        <dbReference type="ARBA" id="ARBA00004123"/>
    </source>
</evidence>
<dbReference type="GO" id="GO:0016592">
    <property type="term" value="C:mediator complex"/>
    <property type="evidence" value="ECO:0007669"/>
    <property type="project" value="InterPro"/>
</dbReference>
<feature type="region of interest" description="Disordered" evidence="12">
    <location>
        <begin position="635"/>
        <end position="684"/>
    </location>
</feature>
<comment type="subunit">
    <text evidence="11">Component of the SRB8-11 complex, which itself associates with the Mediator complex.</text>
</comment>
<dbReference type="InterPro" id="IPR009401">
    <property type="entry name" value="Med13_C"/>
</dbReference>
<evidence type="ECO:0000256" key="3">
    <source>
        <dbReference type="ARBA" id="ARBA00019618"/>
    </source>
</evidence>
<evidence type="ECO:0000259" key="14">
    <source>
        <dbReference type="Pfam" id="PF11597"/>
    </source>
</evidence>
<dbReference type="OrthoDB" id="103819at2759"/>
<evidence type="ECO:0000256" key="4">
    <source>
        <dbReference type="ARBA" id="ARBA00022491"/>
    </source>
</evidence>
<keyword evidence="5 11" id="KW-0805">Transcription regulation</keyword>
<feature type="domain" description="MID" evidence="15">
    <location>
        <begin position="1063"/>
        <end position="1242"/>
    </location>
</feature>
<evidence type="ECO:0000259" key="13">
    <source>
        <dbReference type="Pfam" id="PF06333"/>
    </source>
</evidence>
<evidence type="ECO:0000256" key="12">
    <source>
        <dbReference type="SAM" id="MobiDB-lite"/>
    </source>
</evidence>
<dbReference type="Pfam" id="PF11597">
    <property type="entry name" value="Med13_N"/>
    <property type="match status" value="1"/>
</dbReference>
<dbReference type="Proteomes" id="UP000799770">
    <property type="component" value="Unassembled WGS sequence"/>
</dbReference>
<keyword evidence="17" id="KW-1185">Reference proteome</keyword>
<dbReference type="InterPro" id="IPR051139">
    <property type="entry name" value="Mediator_complx_sub13"/>
</dbReference>
<feature type="compositionally biased region" description="Basic and acidic residues" evidence="12">
    <location>
        <begin position="635"/>
        <end position="656"/>
    </location>
</feature>
<feature type="region of interest" description="Disordered" evidence="12">
    <location>
        <begin position="808"/>
        <end position="838"/>
    </location>
</feature>
<comment type="similarity">
    <text evidence="2 11">Belongs to the Mediator complex subunit 13 family.</text>
</comment>
<gene>
    <name evidence="16" type="ORF">BDV96DRAFT_490384</name>
</gene>
<evidence type="ECO:0000256" key="11">
    <source>
        <dbReference type="RuleBase" id="RU364134"/>
    </source>
</evidence>
<feature type="compositionally biased region" description="Polar residues" evidence="12">
    <location>
        <begin position="1401"/>
        <end position="1423"/>
    </location>
</feature>